<proteinExistence type="predicted"/>
<organism evidence="1 2">
    <name type="scientific">Pontibacter chinhatensis</name>
    <dbReference type="NCBI Taxonomy" id="1436961"/>
    <lineage>
        <taxon>Bacteria</taxon>
        <taxon>Pseudomonadati</taxon>
        <taxon>Bacteroidota</taxon>
        <taxon>Cytophagia</taxon>
        <taxon>Cytophagales</taxon>
        <taxon>Hymenobacteraceae</taxon>
        <taxon>Pontibacter</taxon>
    </lineage>
</organism>
<dbReference type="STRING" id="1436961.SAMN05421739_10887"/>
<name>A0A1I2YHS9_9BACT</name>
<dbReference type="AlphaFoldDB" id="A0A1I2YHS9"/>
<accession>A0A1I2YHS9</accession>
<keyword evidence="2" id="KW-1185">Reference proteome</keyword>
<gene>
    <name evidence="1" type="ORF">SAMN05421739_10887</name>
</gene>
<reference evidence="2" key="1">
    <citation type="submission" date="2016-10" db="EMBL/GenBank/DDBJ databases">
        <authorList>
            <person name="Varghese N."/>
            <person name="Submissions S."/>
        </authorList>
    </citation>
    <scope>NUCLEOTIDE SEQUENCE [LARGE SCALE GENOMIC DNA]</scope>
    <source>
        <strain evidence="2">LP51</strain>
    </source>
</reference>
<dbReference type="RefSeq" id="WP_245756298.1">
    <property type="nucleotide sequence ID" value="NZ_FOOT01000008.1"/>
</dbReference>
<sequence length="100" mass="11393">MMQDTKNNTQLISKERIPTLKFSKNDVLQDADAKSRRYYAANRATILGNTYRNKSMITFKTASGEIKCVEAALWGFDKDFVLLKSGMFLPLCAILEINYC</sequence>
<dbReference type="Proteomes" id="UP000198724">
    <property type="component" value="Unassembled WGS sequence"/>
</dbReference>
<evidence type="ECO:0000313" key="1">
    <source>
        <dbReference type="EMBL" id="SFH25223.1"/>
    </source>
</evidence>
<evidence type="ECO:0000313" key="2">
    <source>
        <dbReference type="Proteomes" id="UP000198724"/>
    </source>
</evidence>
<dbReference type="EMBL" id="FOOT01000008">
    <property type="protein sequence ID" value="SFH25223.1"/>
    <property type="molecule type" value="Genomic_DNA"/>
</dbReference>
<protein>
    <submittedName>
        <fullName evidence="1">Uncharacterized protein</fullName>
    </submittedName>
</protein>